<comment type="caution">
    <text evidence="8">The sequence shown here is derived from an EMBL/GenBank/DDBJ whole genome shotgun (WGS) entry which is preliminary data.</text>
</comment>
<dbReference type="AlphaFoldDB" id="A0A418MAG5"/>
<feature type="region of interest" description="Disordered" evidence="6">
    <location>
        <begin position="555"/>
        <end position="595"/>
    </location>
</feature>
<evidence type="ECO:0000259" key="7">
    <source>
        <dbReference type="Pfam" id="PF00082"/>
    </source>
</evidence>
<dbReference type="Gene3D" id="3.40.50.200">
    <property type="entry name" value="Peptidase S8/S53 domain"/>
    <property type="match status" value="1"/>
</dbReference>
<comment type="similarity">
    <text evidence="1 5">Belongs to the peptidase S8 family.</text>
</comment>
<evidence type="ECO:0000313" key="8">
    <source>
        <dbReference type="EMBL" id="RIV23339.1"/>
    </source>
</evidence>
<reference evidence="8 9" key="1">
    <citation type="submission" date="2018-08" db="EMBL/GenBank/DDBJ databases">
        <title>Fibrisoma montanum sp. nov., isolated from Danxia mountain soil.</title>
        <authorList>
            <person name="Huang Y."/>
        </authorList>
    </citation>
    <scope>NUCLEOTIDE SEQUENCE [LARGE SCALE GENOMIC DNA]</scope>
    <source>
        <strain evidence="8 9">HYT19</strain>
    </source>
</reference>
<dbReference type="GO" id="GO:0005615">
    <property type="term" value="C:extracellular space"/>
    <property type="evidence" value="ECO:0007669"/>
    <property type="project" value="TreeGrafter"/>
</dbReference>
<dbReference type="InterPro" id="IPR036852">
    <property type="entry name" value="Peptidase_S8/S53_dom_sf"/>
</dbReference>
<dbReference type="PANTHER" id="PTHR43806:SF11">
    <property type="entry name" value="CEREVISIN-RELATED"/>
    <property type="match status" value="1"/>
</dbReference>
<proteinExistence type="inferred from homology"/>
<dbReference type="PROSITE" id="PS00138">
    <property type="entry name" value="SUBTILASE_SER"/>
    <property type="match status" value="1"/>
</dbReference>
<organism evidence="8 9">
    <name type="scientific">Fibrisoma montanum</name>
    <dbReference type="NCBI Taxonomy" id="2305895"/>
    <lineage>
        <taxon>Bacteria</taxon>
        <taxon>Pseudomonadati</taxon>
        <taxon>Bacteroidota</taxon>
        <taxon>Cytophagia</taxon>
        <taxon>Cytophagales</taxon>
        <taxon>Spirosomataceae</taxon>
        <taxon>Fibrisoma</taxon>
    </lineage>
</organism>
<evidence type="ECO:0000256" key="5">
    <source>
        <dbReference type="PROSITE-ProRule" id="PRU01240"/>
    </source>
</evidence>
<dbReference type="RefSeq" id="WP_119667557.1">
    <property type="nucleotide sequence ID" value="NZ_QXED01000003.1"/>
</dbReference>
<evidence type="ECO:0000256" key="4">
    <source>
        <dbReference type="ARBA" id="ARBA00022825"/>
    </source>
</evidence>
<dbReference type="InterPro" id="IPR023828">
    <property type="entry name" value="Peptidase_S8_Ser-AS"/>
</dbReference>
<dbReference type="CDD" id="cd00306">
    <property type="entry name" value="Peptidases_S8_S53"/>
    <property type="match status" value="1"/>
</dbReference>
<evidence type="ECO:0000256" key="2">
    <source>
        <dbReference type="ARBA" id="ARBA00022670"/>
    </source>
</evidence>
<dbReference type="InterPro" id="IPR000209">
    <property type="entry name" value="Peptidase_S8/S53_dom"/>
</dbReference>
<feature type="active site" description="Charge relay system" evidence="5">
    <location>
        <position position="205"/>
    </location>
</feature>
<dbReference type="PANTHER" id="PTHR43806">
    <property type="entry name" value="PEPTIDASE S8"/>
    <property type="match status" value="1"/>
</dbReference>
<dbReference type="GO" id="GO:0006508">
    <property type="term" value="P:proteolysis"/>
    <property type="evidence" value="ECO:0007669"/>
    <property type="project" value="UniProtKB-KW"/>
</dbReference>
<dbReference type="OrthoDB" id="3496386at2"/>
<evidence type="ECO:0000256" key="3">
    <source>
        <dbReference type="ARBA" id="ARBA00022801"/>
    </source>
</evidence>
<dbReference type="InterPro" id="IPR050131">
    <property type="entry name" value="Peptidase_S8_subtilisin-like"/>
</dbReference>
<feature type="region of interest" description="Disordered" evidence="6">
    <location>
        <begin position="1"/>
        <end position="20"/>
    </location>
</feature>
<protein>
    <submittedName>
        <fullName evidence="8">Peptidase</fullName>
    </submittedName>
</protein>
<keyword evidence="9" id="KW-1185">Reference proteome</keyword>
<feature type="active site" description="Charge relay system" evidence="5">
    <location>
        <position position="163"/>
    </location>
</feature>
<dbReference type="Proteomes" id="UP000283523">
    <property type="component" value="Unassembled WGS sequence"/>
</dbReference>
<keyword evidence="4 5" id="KW-0720">Serine protease</keyword>
<evidence type="ECO:0000313" key="9">
    <source>
        <dbReference type="Proteomes" id="UP000283523"/>
    </source>
</evidence>
<evidence type="ECO:0000256" key="1">
    <source>
        <dbReference type="ARBA" id="ARBA00011073"/>
    </source>
</evidence>
<dbReference type="GO" id="GO:0004252">
    <property type="term" value="F:serine-type endopeptidase activity"/>
    <property type="evidence" value="ECO:0007669"/>
    <property type="project" value="UniProtKB-UniRule"/>
</dbReference>
<dbReference type="PRINTS" id="PR00723">
    <property type="entry name" value="SUBTILISIN"/>
</dbReference>
<gene>
    <name evidence="8" type="ORF">DYU11_10050</name>
</gene>
<evidence type="ECO:0000256" key="6">
    <source>
        <dbReference type="SAM" id="MobiDB-lite"/>
    </source>
</evidence>
<feature type="domain" description="Peptidase S8/S53" evidence="7">
    <location>
        <begin position="154"/>
        <end position="426"/>
    </location>
</feature>
<feature type="compositionally biased region" description="Polar residues" evidence="6">
    <location>
        <begin position="1"/>
        <end position="16"/>
    </location>
</feature>
<dbReference type="Pfam" id="PF00082">
    <property type="entry name" value="Peptidase_S8"/>
    <property type="match status" value="1"/>
</dbReference>
<dbReference type="PROSITE" id="PS51892">
    <property type="entry name" value="SUBTILASE"/>
    <property type="match status" value="1"/>
</dbReference>
<accession>A0A418MAG5</accession>
<dbReference type="SUPFAM" id="SSF52743">
    <property type="entry name" value="Subtilisin-like"/>
    <property type="match status" value="1"/>
</dbReference>
<keyword evidence="2 5" id="KW-0645">Protease</keyword>
<feature type="active site" description="Charge relay system" evidence="5">
    <location>
        <position position="378"/>
    </location>
</feature>
<sequence>MKKQTNPAPKENQSATAADAPTGQSYLLEIKVPQAEPLLGATVRASTVASVQGFTIDPTFSPVPVKPSNTQRMAMLAASEDNQHVIVRATLTDEQRETAKANPDVIEIWTDAVIEPIACPIPPCDCSPNTPRGTINDVANYLGVNQIWSAGKRGEGIVVGVVDGGITATGRSLAPGEAPTRTINNVIGGWPVANWGTRGASWGHHGNMCATDVLGMAPNCRIYDLRIADASSTTGVISNALQAFQWAIDQHRTNGTPHILTNSWGIFNTASAPDYASNPNHPFTRKVVEAIDEGIIVLFAAGNCGDTCPDGRCATSGPGQSIWGANGHPRVMTVGAVNKDEQFVGYSSQGPASLDPHKPDFCGITHFTGYFNSDSGTSAATPIVAGLCALMKQGKPSATHNSIKDALIATAKNIGPSGWDQHSGAGIVQGKRAYDRLTKLLIKEAKIEKVEKSEIKEIKIEKNEKLEIKEPKREKIEIKEQKLEILEGKRLKDLRDVTKRVPELPIPIPEPIRNPIQPGQTVEPGGNDLESRLAQLESYIQALDTFISTDMRPDLSQGALANEGDLPTGQGTADQLTKEANDAMMNKMNYDNSPR</sequence>
<dbReference type="InterPro" id="IPR015500">
    <property type="entry name" value="Peptidase_S8_subtilisin-rel"/>
</dbReference>
<dbReference type="EMBL" id="QXED01000003">
    <property type="protein sequence ID" value="RIV23339.1"/>
    <property type="molecule type" value="Genomic_DNA"/>
</dbReference>
<name>A0A418MAG5_9BACT</name>
<keyword evidence="3 5" id="KW-0378">Hydrolase</keyword>